<keyword evidence="2" id="KW-1185">Reference proteome</keyword>
<reference evidence="1 2" key="1">
    <citation type="journal article" date="2022" name="bioRxiv">
        <title>The genome of the oomycete Peronosclerospora sorghi, a cosmopolitan pathogen of maize and sorghum, is inflated with dispersed pseudogenes.</title>
        <authorList>
            <person name="Fletcher K."/>
            <person name="Martin F."/>
            <person name="Isakeit T."/>
            <person name="Cavanaugh K."/>
            <person name="Magill C."/>
            <person name="Michelmore R."/>
        </authorList>
    </citation>
    <scope>NUCLEOTIDE SEQUENCE [LARGE SCALE GENOMIC DNA]</scope>
    <source>
        <strain evidence="1">P6</strain>
    </source>
</reference>
<organism evidence="1 2">
    <name type="scientific">Peronosclerospora sorghi</name>
    <dbReference type="NCBI Taxonomy" id="230839"/>
    <lineage>
        <taxon>Eukaryota</taxon>
        <taxon>Sar</taxon>
        <taxon>Stramenopiles</taxon>
        <taxon>Oomycota</taxon>
        <taxon>Peronosporomycetes</taxon>
        <taxon>Peronosporales</taxon>
        <taxon>Peronosporaceae</taxon>
        <taxon>Peronosclerospora</taxon>
    </lineage>
</organism>
<name>A0ACC0WMZ7_9STRA</name>
<proteinExistence type="predicted"/>
<sequence length="208" mass="23195">MTNKDPEKTVLARFRHLFTGLVFAAGYKVSQRIYKFGGEPVVKKYMTTNYARCFEHTFGERNANTMMHATTGSIIGISEISLLPLDVLKIHAHTNSAAIAGKRVLHIVKTEGLALYRGDHWSAARNAPGSFALFGGAALAKEYIFQLENYNNAELFRVDFRRVCYYHRYVSSGWKDVPFVFADTFVITAYCSGPTAGCDQDADSVTTI</sequence>
<dbReference type="EMBL" id="CM047591">
    <property type="protein sequence ID" value="KAI9919101.1"/>
    <property type="molecule type" value="Genomic_DNA"/>
</dbReference>
<dbReference type="Proteomes" id="UP001163321">
    <property type="component" value="Chromosome 12"/>
</dbReference>
<comment type="caution">
    <text evidence="1">The sequence shown here is derived from an EMBL/GenBank/DDBJ whole genome shotgun (WGS) entry which is preliminary data.</text>
</comment>
<evidence type="ECO:0000313" key="1">
    <source>
        <dbReference type="EMBL" id="KAI9919101.1"/>
    </source>
</evidence>
<accession>A0ACC0WMZ7</accession>
<gene>
    <name evidence="1" type="ORF">PsorP6_011421</name>
</gene>
<evidence type="ECO:0000313" key="2">
    <source>
        <dbReference type="Proteomes" id="UP001163321"/>
    </source>
</evidence>
<protein>
    <submittedName>
        <fullName evidence="1">Uncharacterized protein</fullName>
    </submittedName>
</protein>